<evidence type="ECO:0000256" key="1">
    <source>
        <dbReference type="ARBA" id="ARBA00022553"/>
    </source>
</evidence>
<evidence type="ECO:0000256" key="4">
    <source>
        <dbReference type="ARBA" id="ARBA00023163"/>
    </source>
</evidence>
<evidence type="ECO:0000259" key="6">
    <source>
        <dbReference type="PROSITE" id="PS50043"/>
    </source>
</evidence>
<dbReference type="PROSITE" id="PS50043">
    <property type="entry name" value="HTH_LUXR_2"/>
    <property type="match status" value="1"/>
</dbReference>
<dbReference type="InterPro" id="IPR039420">
    <property type="entry name" value="WalR-like"/>
</dbReference>
<dbReference type="SMART" id="SM00448">
    <property type="entry name" value="REC"/>
    <property type="match status" value="1"/>
</dbReference>
<dbReference type="InterPro" id="IPR000792">
    <property type="entry name" value="Tscrpt_reg_LuxR_C"/>
</dbReference>
<sequence length="219" mass="23433">MNEVAPLAGPNVTAGGENPICVLIADKNPVVRAGLRDYIAKDGRFQVTEIVSGGNAFLASCETKPATIGVIGWGLPDMSGADVLRAVRRRKLPIRCVVYTGDSNPSVLRQAVMLGAWGFISKSEDPSVLLDTLASVARGRLSLPYVDIGALSDDPLEGLTTREHELLRALANGLTNEQIASRIGISQNTVKYHLKNLYDKLGVKNRAMAVALSLSNPER</sequence>
<keyword evidence="9" id="KW-1185">Reference proteome</keyword>
<evidence type="ECO:0000256" key="5">
    <source>
        <dbReference type="PROSITE-ProRule" id="PRU00169"/>
    </source>
</evidence>
<dbReference type="PANTHER" id="PTHR43214:SF41">
    <property type="entry name" value="NITRATE_NITRITE RESPONSE REGULATOR PROTEIN NARP"/>
    <property type="match status" value="1"/>
</dbReference>
<dbReference type="KEGG" id="fil:BN1229_v1_1238"/>
<evidence type="ECO:0000256" key="2">
    <source>
        <dbReference type="ARBA" id="ARBA00023015"/>
    </source>
</evidence>
<evidence type="ECO:0000313" key="8">
    <source>
        <dbReference type="EMBL" id="CPR17403.1"/>
    </source>
</evidence>
<feature type="domain" description="Response regulatory" evidence="7">
    <location>
        <begin position="21"/>
        <end position="137"/>
    </location>
</feature>
<dbReference type="RefSeq" id="WP_046477324.1">
    <property type="nucleotide sequence ID" value="NZ_LN829118.1"/>
</dbReference>
<proteinExistence type="predicted"/>
<keyword evidence="2" id="KW-0805">Transcription regulation</keyword>
<name>A0A0D6JDK0_9HYPH</name>
<dbReference type="InterPro" id="IPR011006">
    <property type="entry name" value="CheY-like_superfamily"/>
</dbReference>
<evidence type="ECO:0000259" key="7">
    <source>
        <dbReference type="PROSITE" id="PS50110"/>
    </source>
</evidence>
<dbReference type="GO" id="GO:0000160">
    <property type="term" value="P:phosphorelay signal transduction system"/>
    <property type="evidence" value="ECO:0007669"/>
    <property type="project" value="InterPro"/>
</dbReference>
<dbReference type="PANTHER" id="PTHR43214">
    <property type="entry name" value="TWO-COMPONENT RESPONSE REGULATOR"/>
    <property type="match status" value="1"/>
</dbReference>
<dbReference type="GO" id="GO:0006355">
    <property type="term" value="P:regulation of DNA-templated transcription"/>
    <property type="evidence" value="ECO:0007669"/>
    <property type="project" value="InterPro"/>
</dbReference>
<accession>A0A0D6JDK0</accession>
<feature type="domain" description="HTH luxR-type" evidence="6">
    <location>
        <begin position="152"/>
        <end position="217"/>
    </location>
</feature>
<organism evidence="8 9">
    <name type="scientific">Candidatus Filomicrobium marinum</name>
    <dbReference type="NCBI Taxonomy" id="1608628"/>
    <lineage>
        <taxon>Bacteria</taxon>
        <taxon>Pseudomonadati</taxon>
        <taxon>Pseudomonadota</taxon>
        <taxon>Alphaproteobacteria</taxon>
        <taxon>Hyphomicrobiales</taxon>
        <taxon>Hyphomicrobiaceae</taxon>
        <taxon>Filomicrobium</taxon>
    </lineage>
</organism>
<keyword evidence="1" id="KW-0597">Phosphoprotein</keyword>
<dbReference type="PRINTS" id="PR00038">
    <property type="entry name" value="HTHLUXR"/>
</dbReference>
<dbReference type="Gene3D" id="3.40.50.2300">
    <property type="match status" value="1"/>
</dbReference>
<dbReference type="AlphaFoldDB" id="A0A0D6JDK0"/>
<dbReference type="PROSITE" id="PS00622">
    <property type="entry name" value="HTH_LUXR_1"/>
    <property type="match status" value="1"/>
</dbReference>
<evidence type="ECO:0000256" key="3">
    <source>
        <dbReference type="ARBA" id="ARBA00023125"/>
    </source>
</evidence>
<dbReference type="InterPro" id="IPR036388">
    <property type="entry name" value="WH-like_DNA-bd_sf"/>
</dbReference>
<dbReference type="OrthoDB" id="9807052at2"/>
<dbReference type="InterPro" id="IPR058245">
    <property type="entry name" value="NreC/VraR/RcsB-like_REC"/>
</dbReference>
<reference evidence="9" key="1">
    <citation type="submission" date="2015-02" db="EMBL/GenBank/DDBJ databases">
        <authorList>
            <person name="Chooi Y.-H."/>
        </authorList>
    </citation>
    <scope>NUCLEOTIDE SEQUENCE [LARGE SCALE GENOMIC DNA]</scope>
    <source>
        <strain evidence="9">strain Y</strain>
    </source>
</reference>
<dbReference type="PROSITE" id="PS50110">
    <property type="entry name" value="RESPONSE_REGULATORY"/>
    <property type="match status" value="1"/>
</dbReference>
<dbReference type="EMBL" id="LN829119">
    <property type="protein sequence ID" value="CPR17403.1"/>
    <property type="molecule type" value="Genomic_DNA"/>
</dbReference>
<dbReference type="GO" id="GO:0003677">
    <property type="term" value="F:DNA binding"/>
    <property type="evidence" value="ECO:0007669"/>
    <property type="project" value="UniProtKB-KW"/>
</dbReference>
<dbReference type="Pfam" id="PF00072">
    <property type="entry name" value="Response_reg"/>
    <property type="match status" value="1"/>
</dbReference>
<dbReference type="InterPro" id="IPR016032">
    <property type="entry name" value="Sig_transdc_resp-reg_C-effctor"/>
</dbReference>
<dbReference type="SMART" id="SM00421">
    <property type="entry name" value="HTH_LUXR"/>
    <property type="match status" value="1"/>
</dbReference>
<keyword evidence="3" id="KW-0238">DNA-binding</keyword>
<dbReference type="KEGG" id="fiy:BN1229_v1_1236"/>
<dbReference type="Pfam" id="PF00196">
    <property type="entry name" value="GerE"/>
    <property type="match status" value="1"/>
</dbReference>
<gene>
    <name evidence="8" type="primary">sgaR</name>
    <name evidence="8" type="ORF">YBN1229_v1_1236</name>
</gene>
<dbReference type="Gene3D" id="1.10.10.10">
    <property type="entry name" value="Winged helix-like DNA-binding domain superfamily/Winged helix DNA-binding domain"/>
    <property type="match status" value="1"/>
</dbReference>
<dbReference type="InterPro" id="IPR001789">
    <property type="entry name" value="Sig_transdc_resp-reg_receiver"/>
</dbReference>
<comment type="caution">
    <text evidence="5">Lacks conserved residue(s) required for the propagation of feature annotation.</text>
</comment>
<evidence type="ECO:0000313" key="9">
    <source>
        <dbReference type="Proteomes" id="UP000033187"/>
    </source>
</evidence>
<dbReference type="SUPFAM" id="SSF52172">
    <property type="entry name" value="CheY-like"/>
    <property type="match status" value="1"/>
</dbReference>
<keyword evidence="4" id="KW-0804">Transcription</keyword>
<dbReference type="Proteomes" id="UP000033187">
    <property type="component" value="Chromosome 1"/>
</dbReference>
<protein>
    <submittedName>
        <fullName evidence="8">Putative transcriptional regulatory protein SgaR</fullName>
    </submittedName>
</protein>
<dbReference type="CDD" id="cd06170">
    <property type="entry name" value="LuxR_C_like"/>
    <property type="match status" value="1"/>
</dbReference>
<dbReference type="CDD" id="cd17535">
    <property type="entry name" value="REC_NarL-like"/>
    <property type="match status" value="1"/>
</dbReference>
<dbReference type="SUPFAM" id="SSF46894">
    <property type="entry name" value="C-terminal effector domain of the bipartite response regulators"/>
    <property type="match status" value="1"/>
</dbReference>